<dbReference type="EMBL" id="CP074572">
    <property type="protein sequence ID" value="QVK23074.1"/>
    <property type="molecule type" value="Genomic_DNA"/>
</dbReference>
<evidence type="ECO:0000256" key="1">
    <source>
        <dbReference type="SAM" id="MobiDB-lite"/>
    </source>
</evidence>
<accession>A0ABX8DEA9</accession>
<evidence type="ECO:0000313" key="3">
    <source>
        <dbReference type="Proteomes" id="UP000676428"/>
    </source>
</evidence>
<organism evidence="2 3">
    <name type="scientific">Shewanella dokdonensis</name>
    <dbReference type="NCBI Taxonomy" id="712036"/>
    <lineage>
        <taxon>Bacteria</taxon>
        <taxon>Pseudomonadati</taxon>
        <taxon>Pseudomonadota</taxon>
        <taxon>Gammaproteobacteria</taxon>
        <taxon>Alteromonadales</taxon>
        <taxon>Shewanellaceae</taxon>
        <taxon>Shewanella</taxon>
    </lineage>
</organism>
<feature type="region of interest" description="Disordered" evidence="1">
    <location>
        <begin position="80"/>
        <end position="102"/>
    </location>
</feature>
<protein>
    <submittedName>
        <fullName evidence="2">Uncharacterized protein</fullName>
    </submittedName>
</protein>
<gene>
    <name evidence="2" type="ORF">KHX94_18560</name>
</gene>
<reference evidence="2 3" key="1">
    <citation type="journal article" date="2012" name="Int. J. Syst. Evol. Microbiol.">
        <title>Shewanella dokdonensis sp. nov., isolated from seawater.</title>
        <authorList>
            <person name="Sung H.R."/>
            <person name="Yoon J.H."/>
            <person name="Ghim S.Y."/>
        </authorList>
    </citation>
    <scope>NUCLEOTIDE SEQUENCE [LARGE SCALE GENOMIC DNA]</scope>
    <source>
        <strain evidence="2 3">DSM 23626</strain>
    </source>
</reference>
<evidence type="ECO:0000313" key="2">
    <source>
        <dbReference type="EMBL" id="QVK23074.1"/>
    </source>
</evidence>
<proteinExistence type="predicted"/>
<keyword evidence="3" id="KW-1185">Reference proteome</keyword>
<sequence>MGWPRNNNPKAKNSRIHKLKGIKNVFGTKGTKGITLADIDVDSIERYVDFLKCHNDQFLQKCFDGASTCSLSFSDSLGVSEIGEGKTRSDDSSTATTSKRRLSGEEVEAWLEEKSELQTPLMNYLDDVLSSYDVSKEKKLT</sequence>
<dbReference type="Proteomes" id="UP000676428">
    <property type="component" value="Chromosome"/>
</dbReference>
<name>A0ABX8DEA9_9GAMM</name>
<dbReference type="RefSeq" id="WP_213681717.1">
    <property type="nucleotide sequence ID" value="NZ_CP074572.1"/>
</dbReference>